<keyword evidence="1" id="KW-0479">Metal-binding</keyword>
<keyword evidence="7" id="KW-1185">Reference proteome</keyword>
<name>F4QD28_CACFS</name>
<evidence type="ECO:0000313" key="6">
    <source>
        <dbReference type="EMBL" id="EGG13709.1"/>
    </source>
</evidence>
<dbReference type="GO" id="GO:0003676">
    <property type="term" value="F:nucleic acid binding"/>
    <property type="evidence" value="ECO:0007669"/>
    <property type="project" value="InterPro"/>
</dbReference>
<feature type="non-terminal residue" evidence="6">
    <location>
        <position position="1"/>
    </location>
</feature>
<proteinExistence type="predicted"/>
<feature type="compositionally biased region" description="Low complexity" evidence="4">
    <location>
        <begin position="158"/>
        <end position="175"/>
    </location>
</feature>
<protein>
    <recommendedName>
        <fullName evidence="5">C2H2-type domain-containing protein</fullName>
    </recommendedName>
</protein>
<feature type="domain" description="C2H2-type" evidence="5">
    <location>
        <begin position="124"/>
        <end position="146"/>
    </location>
</feature>
<dbReference type="OrthoDB" id="21245at2759"/>
<evidence type="ECO:0000256" key="1">
    <source>
        <dbReference type="ARBA" id="ARBA00022723"/>
    </source>
</evidence>
<dbReference type="Proteomes" id="UP000007797">
    <property type="component" value="Unassembled WGS sequence"/>
</dbReference>
<dbReference type="PROSITE" id="PS00028">
    <property type="entry name" value="ZINC_FINGER_C2H2_1"/>
    <property type="match status" value="1"/>
</dbReference>
<keyword evidence="2" id="KW-0863">Zinc-finger</keyword>
<gene>
    <name evidence="6" type="ORF">DFA_11470</name>
</gene>
<feature type="region of interest" description="Disordered" evidence="4">
    <location>
        <begin position="54"/>
        <end position="112"/>
    </location>
</feature>
<dbReference type="SUPFAM" id="SSF57667">
    <property type="entry name" value="beta-beta-alpha zinc fingers"/>
    <property type="match status" value="1"/>
</dbReference>
<dbReference type="Gene3D" id="3.30.160.60">
    <property type="entry name" value="Classic Zinc Finger"/>
    <property type="match status" value="1"/>
</dbReference>
<evidence type="ECO:0000256" key="4">
    <source>
        <dbReference type="SAM" id="MobiDB-lite"/>
    </source>
</evidence>
<organism evidence="6 7">
    <name type="scientific">Cavenderia fasciculata</name>
    <name type="common">Slime mold</name>
    <name type="synonym">Dictyostelium fasciculatum</name>
    <dbReference type="NCBI Taxonomy" id="261658"/>
    <lineage>
        <taxon>Eukaryota</taxon>
        <taxon>Amoebozoa</taxon>
        <taxon>Evosea</taxon>
        <taxon>Eumycetozoa</taxon>
        <taxon>Dictyostelia</taxon>
        <taxon>Acytosteliales</taxon>
        <taxon>Cavenderiaceae</taxon>
        <taxon>Cavenderia</taxon>
    </lineage>
</organism>
<dbReference type="GO" id="GO:0008270">
    <property type="term" value="F:zinc ion binding"/>
    <property type="evidence" value="ECO:0007669"/>
    <property type="project" value="UniProtKB-KW"/>
</dbReference>
<evidence type="ECO:0000313" key="7">
    <source>
        <dbReference type="Proteomes" id="UP000007797"/>
    </source>
</evidence>
<dbReference type="EMBL" id="GL883029">
    <property type="protein sequence ID" value="EGG13709.1"/>
    <property type="molecule type" value="Genomic_DNA"/>
</dbReference>
<accession>F4QD28</accession>
<dbReference type="KEGG" id="dfa:DFA_11470"/>
<dbReference type="RefSeq" id="XP_004350413.1">
    <property type="nucleotide sequence ID" value="XM_004350363.1"/>
</dbReference>
<dbReference type="AlphaFoldDB" id="F4QD28"/>
<dbReference type="InterPro" id="IPR036236">
    <property type="entry name" value="Znf_C2H2_sf"/>
</dbReference>
<reference evidence="7" key="1">
    <citation type="journal article" date="2011" name="Genome Res.">
        <title>Phylogeny-wide analysis of social amoeba genomes highlights ancient origins for complex intercellular communication.</title>
        <authorList>
            <person name="Heidel A.J."/>
            <person name="Lawal H.M."/>
            <person name="Felder M."/>
            <person name="Schilde C."/>
            <person name="Helps N.R."/>
            <person name="Tunggal B."/>
            <person name="Rivero F."/>
            <person name="John U."/>
            <person name="Schleicher M."/>
            <person name="Eichinger L."/>
            <person name="Platzer M."/>
            <person name="Noegel A.A."/>
            <person name="Schaap P."/>
            <person name="Gloeckner G."/>
        </authorList>
    </citation>
    <scope>NUCLEOTIDE SEQUENCE [LARGE SCALE GENOMIC DNA]</scope>
    <source>
        <strain evidence="7">SH3</strain>
    </source>
</reference>
<dbReference type="GeneID" id="14865325"/>
<sequence length="581" mass="65750">RCDKLPVQCVVHSGDYLEEIILDPLSKLTSDIAIGLNDTLTNNKNEEDLSIYMSPTKKSNTSNNNSPLSPTRPNGGLGVTLQSSSSSPLKSLGSSINQITSSPNNSGSNSNNILSSSLSNDYYCIDCKKGFQSEQTWNTHIGSTKHINQVKENKKKSTSNVSSPTSTSKTTSTTNKKNEEKANKGGKTKQSKDTPDDNNTAAVLSPTSSTFIKKQLELMANVPGKPLLTCKNMFQAAKNYSQFHMINDCSKSLLAILDVLKVQQQKSSSNGIIQPLTKNNNNVGSWNEDFSSIELMLPLDLKIDIWTKIGLETKTYLYLARLTRLFDRKLTETFISKCLSSSSLLDKSLITNIERDGSYRLFIIDPSMVINRLTKIVENSIHSKNQQQQQTNPPPLHPQQEEQKPLYEEYLNMIDEMAGILSFDKCHPLSLFYYYLSISISLSFQLNERVLRTIQRCIRLFVGMDYDYLVSDFYLRYYQLTGQDDLSILCDSLRYSVQANDSNRLNTLLKLYQTNHKNYHLQSYCDKSIEQQTQILILKCCLSVQKSNSLEMEETRDQFEHILSTDRDSLNFFSLCFEKSL</sequence>
<evidence type="ECO:0000256" key="3">
    <source>
        <dbReference type="ARBA" id="ARBA00022833"/>
    </source>
</evidence>
<feature type="region of interest" description="Disordered" evidence="4">
    <location>
        <begin position="147"/>
        <end position="205"/>
    </location>
</feature>
<dbReference type="InterPro" id="IPR003604">
    <property type="entry name" value="Matrin/U1-like-C_Znf_C2H2"/>
</dbReference>
<keyword evidence="3" id="KW-0862">Zinc</keyword>
<evidence type="ECO:0000256" key="2">
    <source>
        <dbReference type="ARBA" id="ARBA00022771"/>
    </source>
</evidence>
<dbReference type="Pfam" id="PF12171">
    <property type="entry name" value="zf-C2H2_jaz"/>
    <property type="match status" value="1"/>
</dbReference>
<evidence type="ECO:0000259" key="5">
    <source>
        <dbReference type="PROSITE" id="PS00028"/>
    </source>
</evidence>
<dbReference type="InterPro" id="IPR022755">
    <property type="entry name" value="Znf_C2H2_jaz"/>
</dbReference>
<dbReference type="InterPro" id="IPR013087">
    <property type="entry name" value="Znf_C2H2_type"/>
</dbReference>
<dbReference type="SMART" id="SM00451">
    <property type="entry name" value="ZnF_U1"/>
    <property type="match status" value="1"/>
</dbReference>